<dbReference type="GO" id="GO:0008915">
    <property type="term" value="F:lipid-A-disaccharide synthase activity"/>
    <property type="evidence" value="ECO:0007669"/>
    <property type="project" value="UniProtKB-EC"/>
</dbReference>
<dbReference type="Pfam" id="PF02684">
    <property type="entry name" value="LpxB"/>
    <property type="match status" value="1"/>
</dbReference>
<evidence type="ECO:0000256" key="3">
    <source>
        <dbReference type="ARBA" id="ARBA00022556"/>
    </source>
</evidence>
<organism evidence="8">
    <name type="scientific">hydrothermal vent metagenome</name>
    <dbReference type="NCBI Taxonomy" id="652676"/>
    <lineage>
        <taxon>unclassified sequences</taxon>
        <taxon>metagenomes</taxon>
        <taxon>ecological metagenomes</taxon>
    </lineage>
</organism>
<evidence type="ECO:0000256" key="7">
    <source>
        <dbReference type="ARBA" id="ARBA00048975"/>
    </source>
</evidence>
<comment type="catalytic activity">
    <reaction evidence="7">
        <text>a lipid X + a UDP-2-N,3-O-bis[(3R)-3-hydroxyacyl]-alpha-D-glucosamine = a lipid A disaccharide + UDP + H(+)</text>
        <dbReference type="Rhea" id="RHEA:67828"/>
        <dbReference type="ChEBI" id="CHEBI:15378"/>
        <dbReference type="ChEBI" id="CHEBI:58223"/>
        <dbReference type="ChEBI" id="CHEBI:137748"/>
        <dbReference type="ChEBI" id="CHEBI:176338"/>
        <dbReference type="ChEBI" id="CHEBI:176343"/>
        <dbReference type="EC" id="2.4.1.182"/>
    </reaction>
</comment>
<name>A0A3B0YSX7_9ZZZZ</name>
<gene>
    <name evidence="8" type="ORF">MNBD_GAMMA14-125</name>
</gene>
<dbReference type="HAMAP" id="MF_00392">
    <property type="entry name" value="LpxB"/>
    <property type="match status" value="1"/>
</dbReference>
<dbReference type="InterPro" id="IPR003835">
    <property type="entry name" value="Glyco_trans_19"/>
</dbReference>
<evidence type="ECO:0000256" key="6">
    <source>
        <dbReference type="ARBA" id="ARBA00023098"/>
    </source>
</evidence>
<dbReference type="EMBL" id="UOFM01000222">
    <property type="protein sequence ID" value="VAW77439.1"/>
    <property type="molecule type" value="Genomic_DNA"/>
</dbReference>
<dbReference type="NCBIfam" id="TIGR00215">
    <property type="entry name" value="lpxB"/>
    <property type="match status" value="1"/>
</dbReference>
<dbReference type="PANTHER" id="PTHR30372:SF4">
    <property type="entry name" value="LIPID-A-DISACCHARIDE SYNTHASE, MITOCHONDRIAL-RELATED"/>
    <property type="match status" value="1"/>
</dbReference>
<evidence type="ECO:0000256" key="1">
    <source>
        <dbReference type="ARBA" id="ARBA00012687"/>
    </source>
</evidence>
<keyword evidence="6" id="KW-0443">Lipid metabolism</keyword>
<evidence type="ECO:0000256" key="4">
    <source>
        <dbReference type="ARBA" id="ARBA00022676"/>
    </source>
</evidence>
<dbReference type="AlphaFoldDB" id="A0A3B0YSX7"/>
<dbReference type="GO" id="GO:0009245">
    <property type="term" value="P:lipid A biosynthetic process"/>
    <property type="evidence" value="ECO:0007669"/>
    <property type="project" value="UniProtKB-KW"/>
</dbReference>
<sequence length="374" mass="40770">VAGEVSGDQLGAALIRAIQVRYPDAVFEGVAGEHMREAGCTALADIEQLSVMGLAEIVGQLPALLALRHRLSRHFTKNPPDVFIGIDAPDFNLALEAGLRRAGVKVAHWVSPSVWAWRQYRVEKIRRSVDLMLTLFPFEARFYQQRAIASVCTGHPLADEIPEHSDPAQAQATLGLEGGQRYVALLPGSRRSEVDRLLPVFLETAQRCRQVLGDLVFLIPAASDTLYRRCQALLAKAGLSSDVPVLLVKGQARTVMQASDAVLLASGTAALECMLIGRPMLVAYRLHPLSFPLVKYLLKTPCVSLPNHLLGRMQVPEYLQRDATPSRLTEGLLALLQDPERAAAQVAPFAAVYRDLKRDAAARAAHSILEMAGV</sequence>
<accession>A0A3B0YSX7</accession>
<keyword evidence="3" id="KW-0441">Lipid A biosynthesis</keyword>
<protein>
    <recommendedName>
        <fullName evidence="1">lipid-A-disaccharide synthase</fullName>
        <ecNumber evidence="1">2.4.1.182</ecNumber>
    </recommendedName>
</protein>
<dbReference type="SUPFAM" id="SSF53756">
    <property type="entry name" value="UDP-Glycosyltransferase/glycogen phosphorylase"/>
    <property type="match status" value="1"/>
</dbReference>
<reference evidence="8" key="1">
    <citation type="submission" date="2018-06" db="EMBL/GenBank/DDBJ databases">
        <authorList>
            <person name="Zhirakovskaya E."/>
        </authorList>
    </citation>
    <scope>NUCLEOTIDE SEQUENCE</scope>
</reference>
<evidence type="ECO:0000256" key="2">
    <source>
        <dbReference type="ARBA" id="ARBA00022516"/>
    </source>
</evidence>
<proteinExistence type="inferred from homology"/>
<keyword evidence="4 8" id="KW-0328">Glycosyltransferase</keyword>
<dbReference type="EC" id="2.4.1.182" evidence="1"/>
<feature type="non-terminal residue" evidence="8">
    <location>
        <position position="1"/>
    </location>
</feature>
<dbReference type="PANTHER" id="PTHR30372">
    <property type="entry name" value="LIPID-A-DISACCHARIDE SYNTHASE"/>
    <property type="match status" value="1"/>
</dbReference>
<evidence type="ECO:0000256" key="5">
    <source>
        <dbReference type="ARBA" id="ARBA00022679"/>
    </source>
</evidence>
<dbReference type="GO" id="GO:0016020">
    <property type="term" value="C:membrane"/>
    <property type="evidence" value="ECO:0007669"/>
    <property type="project" value="GOC"/>
</dbReference>
<dbReference type="GO" id="GO:0005543">
    <property type="term" value="F:phospholipid binding"/>
    <property type="evidence" value="ECO:0007669"/>
    <property type="project" value="TreeGrafter"/>
</dbReference>
<evidence type="ECO:0000313" key="8">
    <source>
        <dbReference type="EMBL" id="VAW77439.1"/>
    </source>
</evidence>
<keyword evidence="2" id="KW-0444">Lipid biosynthesis</keyword>
<keyword evidence="5 8" id="KW-0808">Transferase</keyword>